<proteinExistence type="predicted"/>
<keyword evidence="3" id="KW-1185">Reference proteome</keyword>
<accession>A0A1M6K088</accession>
<feature type="transmembrane region" description="Helical" evidence="1">
    <location>
        <begin position="7"/>
        <end position="25"/>
    </location>
</feature>
<dbReference type="AlphaFoldDB" id="A0A1M6K088"/>
<dbReference type="OrthoDB" id="2045381at2"/>
<feature type="transmembrane region" description="Helical" evidence="1">
    <location>
        <begin position="64"/>
        <end position="89"/>
    </location>
</feature>
<dbReference type="Proteomes" id="UP000184185">
    <property type="component" value="Unassembled WGS sequence"/>
</dbReference>
<dbReference type="EMBL" id="FQYQ01000027">
    <property type="protein sequence ID" value="SHJ52282.1"/>
    <property type="molecule type" value="Genomic_DNA"/>
</dbReference>
<dbReference type="STRING" id="185007.SAMN02910350_01577"/>
<keyword evidence="1" id="KW-0472">Membrane</keyword>
<keyword evidence="1" id="KW-0812">Transmembrane</keyword>
<dbReference type="SUPFAM" id="SSF160964">
    <property type="entry name" value="MalF N-terminal region-like"/>
    <property type="match status" value="1"/>
</dbReference>
<dbReference type="RefSeq" id="WP_072919001.1">
    <property type="nucleotide sequence ID" value="NZ_FQYQ01000027.1"/>
</dbReference>
<sequence length="226" mass="25644">MSRTFMKGIVAAIIIVVANVGLFLFNKTFTHTFWISYAFMMMAALITAYVGVIHVNKKQILHAYEISAVTGFYFVVAFIAGLLSIKVLWLIPARAFFLQFVIFALYLVAYLVVSMHGSHVNEQQATRTTDLMNFKYILDNMKSAASKMEYSHPQRKMVMHAYDSLASGQVASSEQVFDIENSITEAIEELKTAISGKDEEKVEKLCKRIEELSDERKSKLTARRPF</sequence>
<feature type="transmembrane region" description="Helical" evidence="1">
    <location>
        <begin position="95"/>
        <end position="113"/>
    </location>
</feature>
<reference evidence="2 3" key="1">
    <citation type="submission" date="2016-11" db="EMBL/GenBank/DDBJ databases">
        <authorList>
            <person name="Jaros S."/>
            <person name="Januszkiewicz K."/>
            <person name="Wedrychowicz H."/>
        </authorList>
    </citation>
    <scope>NUCLEOTIDE SEQUENCE [LARGE SCALE GENOMIC DNA]</scope>
    <source>
        <strain evidence="2 3">DSM 14809</strain>
    </source>
</reference>
<protein>
    <recommendedName>
        <fullName evidence="4">5-bromo-4-chloroindolyl phosphate hydrolysis protein</fullName>
    </recommendedName>
</protein>
<evidence type="ECO:0000313" key="3">
    <source>
        <dbReference type="Proteomes" id="UP000184185"/>
    </source>
</evidence>
<name>A0A1M6K088_PSEXY</name>
<organism evidence="2 3">
    <name type="scientific">Pseudobutyrivibrio xylanivorans DSM 14809</name>
    <dbReference type="NCBI Taxonomy" id="1123012"/>
    <lineage>
        <taxon>Bacteria</taxon>
        <taxon>Bacillati</taxon>
        <taxon>Bacillota</taxon>
        <taxon>Clostridia</taxon>
        <taxon>Lachnospirales</taxon>
        <taxon>Lachnospiraceae</taxon>
        <taxon>Pseudobutyrivibrio</taxon>
    </lineage>
</organism>
<evidence type="ECO:0000256" key="1">
    <source>
        <dbReference type="SAM" id="Phobius"/>
    </source>
</evidence>
<feature type="transmembrane region" description="Helical" evidence="1">
    <location>
        <begin position="31"/>
        <end position="52"/>
    </location>
</feature>
<gene>
    <name evidence="2" type="ORF">SAMN02745725_02735</name>
</gene>
<keyword evidence="1" id="KW-1133">Transmembrane helix</keyword>
<evidence type="ECO:0008006" key="4">
    <source>
        <dbReference type="Google" id="ProtNLM"/>
    </source>
</evidence>
<evidence type="ECO:0000313" key="2">
    <source>
        <dbReference type="EMBL" id="SHJ52282.1"/>
    </source>
</evidence>